<keyword evidence="5" id="KW-1185">Reference proteome</keyword>
<dbReference type="InterPro" id="IPR050493">
    <property type="entry name" value="FAD-dep_Monooxygenase_BioMet"/>
</dbReference>
<dbReference type="EMBL" id="JBELOE010000075">
    <property type="protein sequence ID" value="MER2490838.1"/>
    <property type="molecule type" value="Genomic_DNA"/>
</dbReference>
<keyword evidence="1" id="KW-0560">Oxidoreductase</keyword>
<protein>
    <submittedName>
        <fullName evidence="4">FAD-dependent monooxygenase</fullName>
    </submittedName>
</protein>
<dbReference type="GO" id="GO:0004497">
    <property type="term" value="F:monooxygenase activity"/>
    <property type="evidence" value="ECO:0007669"/>
    <property type="project" value="UniProtKB-KW"/>
</dbReference>
<feature type="domain" description="FAD-binding" evidence="3">
    <location>
        <begin position="3"/>
        <end position="319"/>
    </location>
</feature>
<dbReference type="Gene3D" id="3.50.50.60">
    <property type="entry name" value="FAD/NAD(P)-binding domain"/>
    <property type="match status" value="1"/>
</dbReference>
<dbReference type="RefSeq" id="WP_143870222.1">
    <property type="nucleotide sequence ID" value="NZ_CP041660.1"/>
</dbReference>
<dbReference type="PRINTS" id="PR00420">
    <property type="entry name" value="RNGMNOXGNASE"/>
</dbReference>
<accession>A0ABV1RD25</accession>
<gene>
    <name evidence="4" type="ORF">ABS311_02950</name>
</gene>
<dbReference type="PANTHER" id="PTHR13789:SF309">
    <property type="entry name" value="PUTATIVE (AFU_ORTHOLOGUE AFUA_6G14510)-RELATED"/>
    <property type="match status" value="1"/>
</dbReference>
<evidence type="ECO:0000313" key="4">
    <source>
        <dbReference type="EMBL" id="MER2490838.1"/>
    </source>
</evidence>
<comment type="caution">
    <text evidence="4">The sequence shown here is derived from an EMBL/GenBank/DDBJ whole genome shotgun (WGS) entry which is preliminary data.</text>
</comment>
<proteinExistence type="predicted"/>
<dbReference type="Pfam" id="PF01494">
    <property type="entry name" value="FAD_binding_3"/>
    <property type="match status" value="1"/>
</dbReference>
<evidence type="ECO:0000259" key="3">
    <source>
        <dbReference type="Pfam" id="PF01494"/>
    </source>
</evidence>
<keyword evidence="2 4" id="KW-0503">Monooxygenase</keyword>
<dbReference type="InterPro" id="IPR036188">
    <property type="entry name" value="FAD/NAD-bd_sf"/>
</dbReference>
<evidence type="ECO:0000256" key="1">
    <source>
        <dbReference type="ARBA" id="ARBA00023002"/>
    </source>
</evidence>
<name>A0ABV1RD25_9ALTE</name>
<evidence type="ECO:0000256" key="2">
    <source>
        <dbReference type="ARBA" id="ARBA00023033"/>
    </source>
</evidence>
<reference evidence="4 5" key="1">
    <citation type="submission" date="2024-06" db="EMBL/GenBank/DDBJ databases">
        <authorList>
            <person name="Chen R.Y."/>
        </authorList>
    </citation>
    <scope>NUCLEOTIDE SEQUENCE [LARGE SCALE GENOMIC DNA]</scope>
    <source>
        <strain evidence="4 5">D2</strain>
    </source>
</reference>
<dbReference type="PANTHER" id="PTHR13789">
    <property type="entry name" value="MONOOXYGENASE"/>
    <property type="match status" value="1"/>
</dbReference>
<dbReference type="Proteomes" id="UP001467690">
    <property type="component" value="Unassembled WGS sequence"/>
</dbReference>
<dbReference type="InterPro" id="IPR002938">
    <property type="entry name" value="FAD-bd"/>
</dbReference>
<dbReference type="SUPFAM" id="SSF51905">
    <property type="entry name" value="FAD/NAD(P)-binding domain"/>
    <property type="match status" value="1"/>
</dbReference>
<organism evidence="4 5">
    <name type="scientific">Catenovulum sediminis</name>
    <dbReference type="NCBI Taxonomy" id="1740262"/>
    <lineage>
        <taxon>Bacteria</taxon>
        <taxon>Pseudomonadati</taxon>
        <taxon>Pseudomonadota</taxon>
        <taxon>Gammaproteobacteria</taxon>
        <taxon>Alteromonadales</taxon>
        <taxon>Alteromonadaceae</taxon>
        <taxon>Catenovulum</taxon>
    </lineage>
</organism>
<sequence length="390" mass="43202">MNIGILGGGIGGLSSAIALKQRGFKVDVYERHAGPSEIGAGIVCWPNASFVLEQLGVLPQVAKVAGLISFMKRYSSEGEALGSMDIRKLNNLMAYPSYSILRKDLMRILTQRAYELGILIHYQHNVQSLSENITEHKQNTAVHFTNGRTIHPDVIIGADGRMNSMARLFVTGDHKPVFQKFINWIGVFESDSEIFQDKAVSDYWGVGQRFGVVPISKSKAYWAAGVVAEEIDDIKVDTFKPDLTNLFRGWPDPIFKIITQTPLASIGKIYVHDHDPINNWHKGNVLLLGDSAHAPLPTSGQGACQALEDAWHLARYLEEYSEELNLALSKFTAARMTKTQGITMAGRQLAASIFNEDKAYCQERNIRSKDTDYGLVVSGMAKNWSFGLPI</sequence>
<evidence type="ECO:0000313" key="5">
    <source>
        <dbReference type="Proteomes" id="UP001467690"/>
    </source>
</evidence>